<feature type="region of interest" description="Disordered" evidence="1">
    <location>
        <begin position="54"/>
        <end position="103"/>
    </location>
</feature>
<evidence type="ECO:0000313" key="3">
    <source>
        <dbReference type="Proteomes" id="UP000265618"/>
    </source>
</evidence>
<name>A0A9K3DCM7_9EUKA</name>
<dbReference type="Proteomes" id="UP000265618">
    <property type="component" value="Unassembled WGS sequence"/>
</dbReference>
<feature type="compositionally biased region" description="Basic and acidic residues" evidence="1">
    <location>
        <begin position="207"/>
        <end position="229"/>
    </location>
</feature>
<dbReference type="AlphaFoldDB" id="A0A9K3DCM7"/>
<reference evidence="2 3" key="1">
    <citation type="journal article" date="2018" name="PLoS ONE">
        <title>The draft genome of Kipferlia bialata reveals reductive genome evolution in fornicate parasites.</title>
        <authorList>
            <person name="Tanifuji G."/>
            <person name="Takabayashi S."/>
            <person name="Kume K."/>
            <person name="Takagi M."/>
            <person name="Nakayama T."/>
            <person name="Kamikawa R."/>
            <person name="Inagaki Y."/>
            <person name="Hashimoto T."/>
        </authorList>
    </citation>
    <scope>NUCLEOTIDE SEQUENCE [LARGE SCALE GENOMIC DNA]</scope>
    <source>
        <strain evidence="2">NY0173</strain>
    </source>
</reference>
<proteinExistence type="predicted"/>
<protein>
    <submittedName>
        <fullName evidence="2">Uncharacterized protein</fullName>
    </submittedName>
</protein>
<comment type="caution">
    <text evidence="2">The sequence shown here is derived from an EMBL/GenBank/DDBJ whole genome shotgun (WGS) entry which is preliminary data.</text>
</comment>
<feature type="compositionally biased region" description="Polar residues" evidence="1">
    <location>
        <begin position="131"/>
        <end position="153"/>
    </location>
</feature>
<feature type="non-terminal residue" evidence="2">
    <location>
        <position position="1"/>
    </location>
</feature>
<evidence type="ECO:0000313" key="2">
    <source>
        <dbReference type="EMBL" id="GIQ91825.1"/>
    </source>
</evidence>
<dbReference type="EMBL" id="BDIP01008400">
    <property type="protein sequence ID" value="GIQ91825.1"/>
    <property type="molecule type" value="Genomic_DNA"/>
</dbReference>
<evidence type="ECO:0000256" key="1">
    <source>
        <dbReference type="SAM" id="MobiDB-lite"/>
    </source>
</evidence>
<feature type="compositionally biased region" description="Acidic residues" evidence="1">
    <location>
        <begin position="80"/>
        <end position="102"/>
    </location>
</feature>
<organism evidence="2 3">
    <name type="scientific">Kipferlia bialata</name>
    <dbReference type="NCBI Taxonomy" id="797122"/>
    <lineage>
        <taxon>Eukaryota</taxon>
        <taxon>Metamonada</taxon>
        <taxon>Carpediemonas-like organisms</taxon>
        <taxon>Kipferlia</taxon>
    </lineage>
</organism>
<gene>
    <name evidence="2" type="ORF">KIPB_015246</name>
</gene>
<sequence length="229" mass="24549">MMQPAQVSRLLSELDRLTDMYLDLTTDMDLESDLLPIENIRPLLQTFIAMTEGAGTSGSQSASEGHVSGESALDGMEGMEGMEESEYTEGEGEGEGEFESEWVEPQTSLVSLDCIDTEPPLSETPAHSDETLTQAGTDTCDTHPDTLSQTETQGGDRGDLTVSPTYSAPSSGRDVSESDTPSVPPSIDLFSDLLSQSMVLSDTQTGEAERVQAEKAEAERLEAEKAEAE</sequence>
<accession>A0A9K3DCM7</accession>
<feature type="region of interest" description="Disordered" evidence="1">
    <location>
        <begin position="200"/>
        <end position="229"/>
    </location>
</feature>
<keyword evidence="3" id="KW-1185">Reference proteome</keyword>
<feature type="region of interest" description="Disordered" evidence="1">
    <location>
        <begin position="116"/>
        <end position="188"/>
    </location>
</feature>